<dbReference type="GO" id="GO:0016020">
    <property type="term" value="C:membrane"/>
    <property type="evidence" value="ECO:0007669"/>
    <property type="project" value="TreeGrafter"/>
</dbReference>
<dbReference type="PROSITE" id="PS51339">
    <property type="entry name" value="PPASE_MYOTUBULARIN"/>
    <property type="match status" value="1"/>
</dbReference>
<dbReference type="InterPro" id="IPR029021">
    <property type="entry name" value="Prot-tyrosine_phosphatase-like"/>
</dbReference>
<proteinExistence type="inferred from homology"/>
<dbReference type="EMBL" id="GGYP01001056">
    <property type="protein sequence ID" value="MDE45827.1"/>
    <property type="molecule type" value="Transcribed_RNA"/>
</dbReference>
<dbReference type="GO" id="GO:0005737">
    <property type="term" value="C:cytoplasm"/>
    <property type="evidence" value="ECO:0007669"/>
    <property type="project" value="TreeGrafter"/>
</dbReference>
<protein>
    <submittedName>
        <fullName evidence="3">Myotubularin-related protein 10-A</fullName>
    </submittedName>
</protein>
<dbReference type="SUPFAM" id="SSF52799">
    <property type="entry name" value="(Phosphotyrosine protein) phosphatases II"/>
    <property type="match status" value="1"/>
</dbReference>
<reference evidence="3" key="1">
    <citation type="submission" date="2018-10" db="EMBL/GenBank/DDBJ databases">
        <title>Transcriptome assembly of Aceria tosichella (Wheat curl mite) Type 2.</title>
        <authorList>
            <person name="Scully E.D."/>
            <person name="Geib S.M."/>
            <person name="Palmer N.A."/>
            <person name="Gupta A.K."/>
            <person name="Sarath G."/>
            <person name="Tatineni S."/>
        </authorList>
    </citation>
    <scope>NUCLEOTIDE SEQUENCE</scope>
    <source>
        <strain evidence="3">LincolnNE</strain>
    </source>
</reference>
<evidence type="ECO:0000259" key="2">
    <source>
        <dbReference type="PROSITE" id="PS51339"/>
    </source>
</evidence>
<dbReference type="InterPro" id="IPR010569">
    <property type="entry name" value="Myotubularin-like_Pase_dom"/>
</dbReference>
<dbReference type="AlphaFoldDB" id="A0A6G1S6N7"/>
<dbReference type="PANTHER" id="PTHR10807">
    <property type="entry name" value="MYOTUBULARIN-RELATED"/>
    <property type="match status" value="1"/>
</dbReference>
<comment type="similarity">
    <text evidence="1">Belongs to the protein-tyrosine phosphatase family. Non-receptor class myotubularin subfamily.</text>
</comment>
<name>A0A6G1S6N7_9ACAR</name>
<dbReference type="PANTHER" id="PTHR10807:SF110">
    <property type="entry name" value="FI17948P1"/>
    <property type="match status" value="1"/>
</dbReference>
<dbReference type="InterPro" id="IPR030564">
    <property type="entry name" value="Myotubularin"/>
</dbReference>
<accession>A0A6G1S6N7</accession>
<organism evidence="3">
    <name type="scientific">Aceria tosichella</name>
    <name type="common">wheat curl mite</name>
    <dbReference type="NCBI Taxonomy" id="561515"/>
    <lineage>
        <taxon>Eukaryota</taxon>
        <taxon>Metazoa</taxon>
        <taxon>Ecdysozoa</taxon>
        <taxon>Arthropoda</taxon>
        <taxon>Chelicerata</taxon>
        <taxon>Arachnida</taxon>
        <taxon>Acari</taxon>
        <taxon>Acariformes</taxon>
        <taxon>Trombidiformes</taxon>
        <taxon>Prostigmata</taxon>
        <taxon>Eupodina</taxon>
        <taxon>Eriophyoidea</taxon>
        <taxon>Eriophyidae</taxon>
        <taxon>Eriophyinae</taxon>
        <taxon>Aceriini</taxon>
        <taxon>Aceria</taxon>
    </lineage>
</organism>
<evidence type="ECO:0000256" key="1">
    <source>
        <dbReference type="ARBA" id="ARBA00007471"/>
    </source>
</evidence>
<dbReference type="GO" id="GO:0046856">
    <property type="term" value="P:phosphatidylinositol dephosphorylation"/>
    <property type="evidence" value="ECO:0007669"/>
    <property type="project" value="TreeGrafter"/>
</dbReference>
<gene>
    <name evidence="3" type="primary">mtmr10-a</name>
    <name evidence="3" type="ORF">g.2029</name>
</gene>
<dbReference type="GO" id="GO:0004438">
    <property type="term" value="F:phosphatidylinositol-3-phosphate phosphatase activity"/>
    <property type="evidence" value="ECO:0007669"/>
    <property type="project" value="TreeGrafter"/>
</dbReference>
<evidence type="ECO:0000313" key="3">
    <source>
        <dbReference type="EMBL" id="MDE45827.1"/>
    </source>
</evidence>
<sequence length="506" mass="58567">MKRAFRKSLKRQASLGHYFKNNSNSKCDNNQSPSAAHLSAPLLWQALAKKYRFNYPKDWYRIEAHWLDQIESFQEQPIDCPGRDGKMNNAITRISQCNESYQLCNSLPRSFIVPKDLKDVTLMDTMSTVIKDHRVPIISYCCPIEYRRNFIIRCASSDQQERVIDTLSKAVKPLKVFNLTSIAPSFATTLSAHRKLRDACRPRDDNHTSNFISKTGKWLNIISQALRIVNETARTLLTEASVILIEDDDSGWNSVVSSLIQLLLEPHRRTIEGFESLISKEWIYLAGGHSDYTEPDILFTLFLDCTYQIYLQNTNEFEFTSEYLRYLFDAQYLCASTINPGELNQYNNRIRTNNISNNNNESPNNSDHLETMKESANGMLTRSKTTYAYEEEDDIIESELATYKSSSISMIDLNLSLKNSLNSECSFDNITFLESGYDVCMISPFYKPEKDTPILRVYDHVTNIKLWSSLYLRWLKPKPRYGCLEETIYFQAYPPQEISEHYNSQT</sequence>
<dbReference type="Pfam" id="PF06602">
    <property type="entry name" value="Myotub-related"/>
    <property type="match status" value="2"/>
</dbReference>
<feature type="domain" description="Myotubularin phosphatase" evidence="2">
    <location>
        <begin position="63"/>
        <end position="334"/>
    </location>
</feature>